<keyword evidence="5" id="KW-0699">rRNA-binding</keyword>
<evidence type="ECO:0000256" key="3">
    <source>
        <dbReference type="ARBA" id="ARBA00023274"/>
    </source>
</evidence>
<dbReference type="AlphaFoldDB" id="A0A9D0ZHZ6"/>
<accession>A0A9D0ZHZ6</accession>
<reference evidence="6" key="2">
    <citation type="journal article" date="2021" name="PeerJ">
        <title>Extensive microbial diversity within the chicken gut microbiome revealed by metagenomics and culture.</title>
        <authorList>
            <person name="Gilroy R."/>
            <person name="Ravi A."/>
            <person name="Getino M."/>
            <person name="Pursley I."/>
            <person name="Horton D.L."/>
            <person name="Alikhan N.F."/>
            <person name="Baker D."/>
            <person name="Gharbi K."/>
            <person name="Hall N."/>
            <person name="Watson M."/>
            <person name="Adriaenssens E.M."/>
            <person name="Foster-Nyarko E."/>
            <person name="Jarju S."/>
            <person name="Secka A."/>
            <person name="Antonio M."/>
            <person name="Oren A."/>
            <person name="Chaudhuri R.R."/>
            <person name="La Ragione R."/>
            <person name="Hildebrand F."/>
            <person name="Pallen M.J."/>
        </authorList>
    </citation>
    <scope>NUCLEOTIDE SEQUENCE</scope>
    <source>
        <strain evidence="6">ChiSjej1B19-3389</strain>
    </source>
</reference>
<evidence type="ECO:0000313" key="7">
    <source>
        <dbReference type="Proteomes" id="UP000886787"/>
    </source>
</evidence>
<name>A0A9D0ZHZ6_9FIRM</name>
<dbReference type="GO" id="GO:0006412">
    <property type="term" value="P:translation"/>
    <property type="evidence" value="ECO:0007669"/>
    <property type="project" value="UniProtKB-UniRule"/>
</dbReference>
<dbReference type="HAMAP" id="MF_00362">
    <property type="entry name" value="Ribosomal_uL10"/>
    <property type="match status" value="1"/>
</dbReference>
<dbReference type="CDD" id="cd05797">
    <property type="entry name" value="Ribosomal_L10"/>
    <property type="match status" value="1"/>
</dbReference>
<proteinExistence type="inferred from homology"/>
<evidence type="ECO:0000256" key="4">
    <source>
        <dbReference type="ARBA" id="ARBA00035202"/>
    </source>
</evidence>
<keyword evidence="2 5" id="KW-0689">Ribosomal protein</keyword>
<organism evidence="6 7">
    <name type="scientific">Candidatus Scatavimonas merdigallinarum</name>
    <dbReference type="NCBI Taxonomy" id="2840914"/>
    <lineage>
        <taxon>Bacteria</taxon>
        <taxon>Bacillati</taxon>
        <taxon>Bacillota</taxon>
        <taxon>Clostridia</taxon>
        <taxon>Eubacteriales</taxon>
        <taxon>Oscillospiraceae</taxon>
        <taxon>Oscillospiraceae incertae sedis</taxon>
        <taxon>Candidatus Scatavimonas</taxon>
    </lineage>
</organism>
<dbReference type="GO" id="GO:0070180">
    <property type="term" value="F:large ribosomal subunit rRNA binding"/>
    <property type="evidence" value="ECO:0007669"/>
    <property type="project" value="UniProtKB-UniRule"/>
</dbReference>
<dbReference type="PROSITE" id="PS01109">
    <property type="entry name" value="RIBOSOMAL_L10"/>
    <property type="match status" value="1"/>
</dbReference>
<dbReference type="NCBIfam" id="NF000955">
    <property type="entry name" value="PRK00099.1-1"/>
    <property type="match status" value="1"/>
</dbReference>
<gene>
    <name evidence="5" type="primary">rplJ</name>
    <name evidence="6" type="ORF">IAD32_04660</name>
</gene>
<dbReference type="InterPro" id="IPR002363">
    <property type="entry name" value="Ribosomal_uL10_CS_bac"/>
</dbReference>
<dbReference type="GO" id="GO:0015934">
    <property type="term" value="C:large ribosomal subunit"/>
    <property type="evidence" value="ECO:0007669"/>
    <property type="project" value="InterPro"/>
</dbReference>
<dbReference type="PANTHER" id="PTHR11560">
    <property type="entry name" value="39S RIBOSOMAL PROTEIN L10, MITOCHONDRIAL"/>
    <property type="match status" value="1"/>
</dbReference>
<evidence type="ECO:0000313" key="6">
    <source>
        <dbReference type="EMBL" id="HIQ80561.1"/>
    </source>
</evidence>
<keyword evidence="5" id="KW-0694">RNA-binding</keyword>
<dbReference type="Proteomes" id="UP000886787">
    <property type="component" value="Unassembled WGS sequence"/>
</dbReference>
<dbReference type="InterPro" id="IPR001790">
    <property type="entry name" value="Ribosomal_uL10"/>
</dbReference>
<comment type="subunit">
    <text evidence="5">Part of the ribosomal stalk of the 50S ribosomal subunit. The N-terminus interacts with L11 and the large rRNA to form the base of the stalk. The C-terminus forms an elongated spine to which L12 dimers bind in a sequential fashion forming a multimeric L10(L12)X complex.</text>
</comment>
<dbReference type="Gene3D" id="3.30.70.1730">
    <property type="match status" value="1"/>
</dbReference>
<comment type="function">
    <text evidence="5">Forms part of the ribosomal stalk, playing a central role in the interaction of the ribosome with GTP-bound translation factors.</text>
</comment>
<protein>
    <recommendedName>
        <fullName evidence="4 5">Large ribosomal subunit protein uL10</fullName>
    </recommendedName>
</protein>
<comment type="similarity">
    <text evidence="1 5">Belongs to the universal ribosomal protein uL10 family.</text>
</comment>
<dbReference type="InterPro" id="IPR043141">
    <property type="entry name" value="Ribosomal_uL10-like_sf"/>
</dbReference>
<comment type="caution">
    <text evidence="6">The sequence shown here is derived from an EMBL/GenBank/DDBJ whole genome shotgun (WGS) entry which is preliminary data.</text>
</comment>
<dbReference type="SUPFAM" id="SSF160369">
    <property type="entry name" value="Ribosomal protein L10-like"/>
    <property type="match status" value="1"/>
</dbReference>
<dbReference type="Gene3D" id="6.10.250.290">
    <property type="match status" value="1"/>
</dbReference>
<dbReference type="GO" id="GO:0003735">
    <property type="term" value="F:structural constituent of ribosome"/>
    <property type="evidence" value="ECO:0007669"/>
    <property type="project" value="InterPro"/>
</dbReference>
<evidence type="ECO:0000256" key="2">
    <source>
        <dbReference type="ARBA" id="ARBA00022980"/>
    </source>
</evidence>
<dbReference type="Pfam" id="PF00466">
    <property type="entry name" value="Ribosomal_L10"/>
    <property type="match status" value="1"/>
</dbReference>
<dbReference type="InterPro" id="IPR022973">
    <property type="entry name" value="Ribosomal_uL10_bac"/>
</dbReference>
<evidence type="ECO:0000256" key="1">
    <source>
        <dbReference type="ARBA" id="ARBA00008889"/>
    </source>
</evidence>
<evidence type="ECO:0000256" key="5">
    <source>
        <dbReference type="HAMAP-Rule" id="MF_00362"/>
    </source>
</evidence>
<dbReference type="EMBL" id="DVFW01000024">
    <property type="protein sequence ID" value="HIQ80561.1"/>
    <property type="molecule type" value="Genomic_DNA"/>
</dbReference>
<dbReference type="InterPro" id="IPR047865">
    <property type="entry name" value="Ribosomal_uL10_bac_type"/>
</dbReference>
<reference evidence="6" key="1">
    <citation type="submission" date="2020-10" db="EMBL/GenBank/DDBJ databases">
        <authorList>
            <person name="Gilroy R."/>
        </authorList>
    </citation>
    <scope>NUCLEOTIDE SEQUENCE</scope>
    <source>
        <strain evidence="6">ChiSjej1B19-3389</strain>
    </source>
</reference>
<sequence length="177" mass="18774">MPSEKILEQKKAVVAELTDRLQNSVAGVLVNYKGISVADDTKLRKELREAGVQYTVVKNTLLLRAAQNANLAGLEPVLENTTALATSAEDYVAAAKILSAYAEKNKDFEIKAGFVDGGLLEVDEIKDLAKLPGKEELVAKALGGLNAPISGFVAVLNGNLRGLVCALNAIAQQKQEA</sequence>
<keyword evidence="3 5" id="KW-0687">Ribonucleoprotein</keyword>